<organism evidence="1 2">
    <name type="scientific">Lentzea flaviverrucosa</name>
    <dbReference type="NCBI Taxonomy" id="200379"/>
    <lineage>
        <taxon>Bacteria</taxon>
        <taxon>Bacillati</taxon>
        <taxon>Actinomycetota</taxon>
        <taxon>Actinomycetes</taxon>
        <taxon>Pseudonocardiales</taxon>
        <taxon>Pseudonocardiaceae</taxon>
        <taxon>Lentzea</taxon>
    </lineage>
</organism>
<keyword evidence="2" id="KW-1185">Reference proteome</keyword>
<dbReference type="Proteomes" id="UP000199028">
    <property type="component" value="Unassembled WGS sequence"/>
</dbReference>
<gene>
    <name evidence="1" type="ORF">SAMN05216195_10712</name>
</gene>
<dbReference type="EMBL" id="FOFT01000007">
    <property type="protein sequence ID" value="SER82761.1"/>
    <property type="molecule type" value="Genomic_DNA"/>
</dbReference>
<protein>
    <submittedName>
        <fullName evidence="1">Uncharacterized protein</fullName>
    </submittedName>
</protein>
<evidence type="ECO:0000313" key="1">
    <source>
        <dbReference type="EMBL" id="SER82761.1"/>
    </source>
</evidence>
<sequence>MGDPLTATVVSGVFALLVALLGIAGAIAAQVIATRRAFEYSLALFERQTAEAQQAREEATRTENHHRFADQKRSTYGRALRLADEVVIAQEKERGARQYHNRTMRTLDKVGDQSESLVQAAKNYRTEADEQADQARRLAVELADVVGEIHLLSAPAVRAAAEGLRRSARAAGHVEESQYVEAREEFVDAARDELGVEPV</sequence>
<accession>A0A1H9SCS6</accession>
<dbReference type="AlphaFoldDB" id="A0A1H9SCS6"/>
<evidence type="ECO:0000313" key="2">
    <source>
        <dbReference type="Proteomes" id="UP000199028"/>
    </source>
</evidence>
<name>A0A1H9SCS6_9PSEU</name>
<dbReference type="RefSeq" id="WP_090066806.1">
    <property type="nucleotide sequence ID" value="NZ_FOFT01000007.1"/>
</dbReference>
<reference evidence="2" key="1">
    <citation type="submission" date="2016-10" db="EMBL/GenBank/DDBJ databases">
        <authorList>
            <person name="Varghese N."/>
            <person name="Submissions S."/>
        </authorList>
    </citation>
    <scope>NUCLEOTIDE SEQUENCE [LARGE SCALE GENOMIC DNA]</scope>
    <source>
        <strain evidence="2">CGMCC 4.578</strain>
    </source>
</reference>
<proteinExistence type="predicted"/>